<dbReference type="InterPro" id="IPR044759">
    <property type="entry name" value="bZIP_RF2"/>
</dbReference>
<evidence type="ECO:0000256" key="2">
    <source>
        <dbReference type="SAM" id="MobiDB-lite"/>
    </source>
</evidence>
<sequence>MLEHSPILGRLDCLGEMESMNRSSSGRPVPGLPFDFHHSSTSYFDFSPIESIGNPPKSTESFHQRCSSESFLMEEQPSWLDDLLNESETPVIRGHRRSASDTYAYLGQAVETFNIRDQSKYQNAYIGTSTGSRNLVHCKVLDSTSIETKTCSLEETNKKESNIVISTSAEEQNREESSPQNLEGSTQKASGSQAKPSAPKIDAKRAKQNTGHRSRVRKLQYIGQLERTVQLLQAEGCEVSAEFEFLEQHNTILTMENKALRQRLESLSQELLIKNLEQEMLRREIGRMQTLFQLQKQQPIQLQQPLHQQHSKQHRNRSRDFKTNQVVSE</sequence>
<feature type="region of interest" description="Disordered" evidence="2">
    <location>
        <begin position="167"/>
        <end position="215"/>
    </location>
</feature>
<dbReference type="AlphaFoldDB" id="A0ABD1PU98"/>
<evidence type="ECO:0000313" key="3">
    <source>
        <dbReference type="EMBL" id="KAL2467507.1"/>
    </source>
</evidence>
<dbReference type="PANTHER" id="PTHR46835">
    <property type="entry name" value="BASIC-LEUCINE ZIPPER (BZIP) TRANSCRIPTION FACTOR FAMILY PROTEIN-RELATED"/>
    <property type="match status" value="1"/>
</dbReference>
<dbReference type="InterPro" id="IPR044797">
    <property type="entry name" value="At4g06598-like"/>
</dbReference>
<keyword evidence="1" id="KW-0175">Coiled coil</keyword>
<dbReference type="PANTHER" id="PTHR46835:SF2">
    <property type="entry name" value="BZIP TRANSCRIPTION FACTOR"/>
    <property type="match status" value="1"/>
</dbReference>
<dbReference type="EMBL" id="JBFOLJ010000017">
    <property type="protein sequence ID" value="KAL2467507.1"/>
    <property type="molecule type" value="Genomic_DNA"/>
</dbReference>
<keyword evidence="4" id="KW-1185">Reference proteome</keyword>
<name>A0ABD1PU98_9LAMI</name>
<dbReference type="GO" id="GO:0005634">
    <property type="term" value="C:nucleus"/>
    <property type="evidence" value="ECO:0007669"/>
    <property type="project" value="UniProtKB-ARBA"/>
</dbReference>
<comment type="caution">
    <text evidence="3">The sequence shown here is derived from an EMBL/GenBank/DDBJ whole genome shotgun (WGS) entry which is preliminary data.</text>
</comment>
<proteinExistence type="predicted"/>
<feature type="region of interest" description="Disordered" evidence="2">
    <location>
        <begin position="302"/>
        <end position="329"/>
    </location>
</feature>
<feature type="coiled-coil region" evidence="1">
    <location>
        <begin position="250"/>
        <end position="277"/>
    </location>
</feature>
<feature type="compositionally biased region" description="Polar residues" evidence="2">
    <location>
        <begin position="178"/>
        <end position="195"/>
    </location>
</feature>
<reference evidence="4" key="1">
    <citation type="submission" date="2024-07" db="EMBL/GenBank/DDBJ databases">
        <title>Two chromosome-level genome assemblies of Korean endemic species Abeliophyllum distichum and Forsythia ovata (Oleaceae).</title>
        <authorList>
            <person name="Jang H."/>
        </authorList>
    </citation>
    <scope>NUCLEOTIDE SEQUENCE [LARGE SCALE GENOMIC DNA]</scope>
</reference>
<evidence type="ECO:0000256" key="1">
    <source>
        <dbReference type="SAM" id="Coils"/>
    </source>
</evidence>
<dbReference type="CDD" id="cd14703">
    <property type="entry name" value="bZIP_plant_RF2"/>
    <property type="match status" value="1"/>
</dbReference>
<organism evidence="3 4">
    <name type="scientific">Forsythia ovata</name>
    <dbReference type="NCBI Taxonomy" id="205694"/>
    <lineage>
        <taxon>Eukaryota</taxon>
        <taxon>Viridiplantae</taxon>
        <taxon>Streptophyta</taxon>
        <taxon>Embryophyta</taxon>
        <taxon>Tracheophyta</taxon>
        <taxon>Spermatophyta</taxon>
        <taxon>Magnoliopsida</taxon>
        <taxon>eudicotyledons</taxon>
        <taxon>Gunneridae</taxon>
        <taxon>Pentapetalae</taxon>
        <taxon>asterids</taxon>
        <taxon>lamiids</taxon>
        <taxon>Lamiales</taxon>
        <taxon>Oleaceae</taxon>
        <taxon>Forsythieae</taxon>
        <taxon>Forsythia</taxon>
    </lineage>
</organism>
<gene>
    <name evidence="3" type="ORF">Fot_51032</name>
</gene>
<protein>
    <submittedName>
        <fullName evidence="3">Basic-leucine zipper (BZIP) transcription factor family protein</fullName>
    </submittedName>
</protein>
<dbReference type="Proteomes" id="UP001604277">
    <property type="component" value="Unassembled WGS sequence"/>
</dbReference>
<accession>A0ABD1PU98</accession>
<evidence type="ECO:0000313" key="4">
    <source>
        <dbReference type="Proteomes" id="UP001604277"/>
    </source>
</evidence>
<feature type="compositionally biased region" description="Basic residues" evidence="2">
    <location>
        <begin position="206"/>
        <end position="215"/>
    </location>
</feature>